<evidence type="ECO:0000313" key="2">
    <source>
        <dbReference type="Proteomes" id="UP000001304"/>
    </source>
</evidence>
<name>E0SRK1_IGNAA</name>
<dbReference type="KEGG" id="iag:Igag_0438"/>
<organism evidence="1 2">
    <name type="scientific">Ignisphaera aggregans (strain DSM 17230 / JCM 13409 / AQ1.S1)</name>
    <dbReference type="NCBI Taxonomy" id="583356"/>
    <lineage>
        <taxon>Archaea</taxon>
        <taxon>Thermoproteota</taxon>
        <taxon>Thermoprotei</taxon>
        <taxon>Desulfurococcales</taxon>
        <taxon>Desulfurococcaceae</taxon>
        <taxon>Ignisphaera</taxon>
    </lineage>
</organism>
<keyword evidence="2" id="KW-1185">Reference proteome</keyword>
<dbReference type="STRING" id="583356.Igag_0438"/>
<dbReference type="AlphaFoldDB" id="E0SRK1"/>
<reference evidence="1 2" key="1">
    <citation type="journal article" date="2010" name="Stand. Genomic Sci.">
        <title>Complete genome sequence of Ignisphaera aggregans type strain (AQ1.S1).</title>
        <authorList>
            <person name="Goker M."/>
            <person name="Held B."/>
            <person name="Lapidus A."/>
            <person name="Nolan M."/>
            <person name="Spring S."/>
            <person name="Yasawong M."/>
            <person name="Lucas S."/>
            <person name="Glavina Del Rio T."/>
            <person name="Tice H."/>
            <person name="Cheng J.F."/>
            <person name="Goodwin L."/>
            <person name="Tapia R."/>
            <person name="Pitluck S."/>
            <person name="Liolios K."/>
            <person name="Ivanova N."/>
            <person name="Mavromatis K."/>
            <person name="Mikhailova N."/>
            <person name="Pati A."/>
            <person name="Chen A."/>
            <person name="Palaniappan K."/>
            <person name="Brambilla E."/>
            <person name="Land M."/>
            <person name="Hauser L."/>
            <person name="Chang Y.J."/>
            <person name="Jeffries C.D."/>
            <person name="Brettin T."/>
            <person name="Detter J.C."/>
            <person name="Han C."/>
            <person name="Rohde M."/>
            <person name="Sikorski J."/>
            <person name="Woyke T."/>
            <person name="Bristow J."/>
            <person name="Eisen J.A."/>
            <person name="Markowitz V."/>
            <person name="Hugenholtz P."/>
            <person name="Kyrpides N.C."/>
            <person name="Klenk H.P."/>
        </authorList>
    </citation>
    <scope>NUCLEOTIDE SEQUENCE [LARGE SCALE GENOMIC DNA]</scope>
    <source>
        <strain evidence="2">DSM 17230 / JCM 13409 / AQ1.S1</strain>
    </source>
</reference>
<protein>
    <submittedName>
        <fullName evidence="1">Uncharacterized protein</fullName>
    </submittedName>
</protein>
<dbReference type="Proteomes" id="UP000001304">
    <property type="component" value="Chromosome"/>
</dbReference>
<gene>
    <name evidence="1" type="ordered locus">Igag_0438</name>
</gene>
<accession>E0SRK1</accession>
<evidence type="ECO:0000313" key="1">
    <source>
        <dbReference type="EMBL" id="ADM27276.1"/>
    </source>
</evidence>
<dbReference type="HOGENOM" id="CLU_854207_0_0_2"/>
<sequence length="325" mass="37570">MSFRGIPIEYIFRENKFIVEEAYCRQKINLSEDPLAIAKNIIVDILRVYPLEASGALMKLYHNDFKSFIDAHVDSHICGNLLSLCRERGPRIKLSIYDDGTNINVYSECFDVEILLSIVLGDISSIIYYESGYREGIRYKKAIIPKTIAMPLIVSTIDKLFKPIQLNIRSTIAMDVIKEIENNLNAIGEIIFLLPCIDNNTLSSIENLLKKAILNNKRIFLVVPSPTIYEAKKCGVDYKNYLVSYIELQELYGKKIFICNADTGTIGFIINRNFYMSSYGYRYRDNLEMIPIKDQYYIENSALGYLRECLCSQHLMREDLDYKNR</sequence>
<proteinExistence type="predicted"/>
<dbReference type="BioCyc" id="IAGG583356:GHAH-441-MONOMER"/>
<dbReference type="EMBL" id="CP002098">
    <property type="protein sequence ID" value="ADM27276.1"/>
    <property type="molecule type" value="Genomic_DNA"/>
</dbReference>